<keyword evidence="3" id="KW-1185">Reference proteome</keyword>
<dbReference type="Proteomes" id="UP000092583">
    <property type="component" value="Unassembled WGS sequence"/>
</dbReference>
<dbReference type="EMBL" id="KI669460">
    <property type="protein sequence ID" value="OCF60319.1"/>
    <property type="molecule type" value="Genomic_DNA"/>
</dbReference>
<sequence length="123" mass="13825">MPSSASSSMAGERAMDSDSQRPSNPCVEAGNNNATVHRSQSVQAIRGSTALLEDPFKAFSSLQSRGNRIIGRKRSWDEYYTSLEVRSQNERDNTLEKGSARMVRYTIERPEFCDMIPQCSRLM</sequence>
<organism evidence="2 3">
    <name type="scientific">Kwoniella mangroviensis CBS 10435</name>
    <dbReference type="NCBI Taxonomy" id="1331196"/>
    <lineage>
        <taxon>Eukaryota</taxon>
        <taxon>Fungi</taxon>
        <taxon>Dikarya</taxon>
        <taxon>Basidiomycota</taxon>
        <taxon>Agaricomycotina</taxon>
        <taxon>Tremellomycetes</taxon>
        <taxon>Tremellales</taxon>
        <taxon>Cryptococcaceae</taxon>
        <taxon>Kwoniella</taxon>
    </lineage>
</organism>
<feature type="region of interest" description="Disordered" evidence="1">
    <location>
        <begin position="1"/>
        <end position="41"/>
    </location>
</feature>
<evidence type="ECO:0000313" key="3">
    <source>
        <dbReference type="Proteomes" id="UP000092583"/>
    </source>
</evidence>
<accession>A0A1B9IXS5</accession>
<evidence type="ECO:0000313" key="2">
    <source>
        <dbReference type="EMBL" id="OCF60319.1"/>
    </source>
</evidence>
<gene>
    <name evidence="2" type="ORF">L486_03000</name>
</gene>
<reference evidence="3" key="2">
    <citation type="submission" date="2013-12" db="EMBL/GenBank/DDBJ databases">
        <title>Evolution of pathogenesis and genome organization in the Tremellales.</title>
        <authorList>
            <person name="Cuomo C."/>
            <person name="Litvintseva A."/>
            <person name="Heitman J."/>
            <person name="Chen Y."/>
            <person name="Sun S."/>
            <person name="Springer D."/>
            <person name="Dromer F."/>
            <person name="Young S."/>
            <person name="Zeng Q."/>
            <person name="Chapman S."/>
            <person name="Gujja S."/>
            <person name="Saif S."/>
            <person name="Birren B."/>
        </authorList>
    </citation>
    <scope>NUCLEOTIDE SEQUENCE [LARGE SCALE GENOMIC DNA]</scope>
    <source>
        <strain evidence="3">CBS 10435</strain>
    </source>
</reference>
<evidence type="ECO:0000256" key="1">
    <source>
        <dbReference type="SAM" id="MobiDB-lite"/>
    </source>
</evidence>
<proteinExistence type="predicted"/>
<reference evidence="2 3" key="1">
    <citation type="submission" date="2013-07" db="EMBL/GenBank/DDBJ databases">
        <title>The Genome Sequence of Kwoniella mangroviensis CBS10435.</title>
        <authorList>
            <consortium name="The Broad Institute Genome Sequencing Platform"/>
            <person name="Cuomo C."/>
            <person name="Litvintseva A."/>
            <person name="Chen Y."/>
            <person name="Heitman J."/>
            <person name="Sun S."/>
            <person name="Springer D."/>
            <person name="Dromer F."/>
            <person name="Young S.K."/>
            <person name="Zeng Q."/>
            <person name="Gargeya S."/>
            <person name="Fitzgerald M."/>
            <person name="Abouelleil A."/>
            <person name="Alvarado L."/>
            <person name="Berlin A.M."/>
            <person name="Chapman S.B."/>
            <person name="Dewar J."/>
            <person name="Goldberg J."/>
            <person name="Griggs A."/>
            <person name="Gujja S."/>
            <person name="Hansen M."/>
            <person name="Howarth C."/>
            <person name="Imamovic A."/>
            <person name="Larimer J."/>
            <person name="McCowan C."/>
            <person name="Murphy C."/>
            <person name="Pearson M."/>
            <person name="Priest M."/>
            <person name="Roberts A."/>
            <person name="Saif S."/>
            <person name="Shea T."/>
            <person name="Sykes S."/>
            <person name="Wortman J."/>
            <person name="Nusbaum C."/>
            <person name="Birren B."/>
        </authorList>
    </citation>
    <scope>NUCLEOTIDE SEQUENCE [LARGE SCALE GENOMIC DNA]</scope>
    <source>
        <strain evidence="2 3">CBS 10435</strain>
    </source>
</reference>
<dbReference type="AlphaFoldDB" id="A0A1B9IXS5"/>
<protein>
    <submittedName>
        <fullName evidence="2">Uncharacterized protein</fullName>
    </submittedName>
</protein>
<name>A0A1B9IXS5_9TREE</name>
<feature type="compositionally biased region" description="Polar residues" evidence="1">
    <location>
        <begin position="30"/>
        <end position="41"/>
    </location>
</feature>